<sequence>MSEVLKYGTHAFLFNADTPELGGYYGYPCNKTLFDSVLRNNSISPIYSKIYSGDYYCMIYATRLAK</sequence>
<protein>
    <submittedName>
        <fullName evidence="1">Uncharacterized protein</fullName>
    </submittedName>
</protein>
<gene>
    <name evidence="1" type="ORF">SDC9_186797</name>
</gene>
<comment type="caution">
    <text evidence="1">The sequence shown here is derived from an EMBL/GenBank/DDBJ whole genome shotgun (WGS) entry which is preliminary data.</text>
</comment>
<reference evidence="1" key="1">
    <citation type="submission" date="2019-08" db="EMBL/GenBank/DDBJ databases">
        <authorList>
            <person name="Kucharzyk K."/>
            <person name="Murdoch R.W."/>
            <person name="Higgins S."/>
            <person name="Loffler F."/>
        </authorList>
    </citation>
    <scope>NUCLEOTIDE SEQUENCE</scope>
</reference>
<evidence type="ECO:0000313" key="1">
    <source>
        <dbReference type="EMBL" id="MPN39269.1"/>
    </source>
</evidence>
<dbReference type="EMBL" id="VSSQ01094977">
    <property type="protein sequence ID" value="MPN39269.1"/>
    <property type="molecule type" value="Genomic_DNA"/>
</dbReference>
<organism evidence="1">
    <name type="scientific">bioreactor metagenome</name>
    <dbReference type="NCBI Taxonomy" id="1076179"/>
    <lineage>
        <taxon>unclassified sequences</taxon>
        <taxon>metagenomes</taxon>
        <taxon>ecological metagenomes</taxon>
    </lineage>
</organism>
<accession>A0A645HM10</accession>
<name>A0A645HM10_9ZZZZ</name>
<dbReference type="AlphaFoldDB" id="A0A645HM10"/>
<proteinExistence type="predicted"/>